<dbReference type="EMBL" id="JAGILA010000004">
    <property type="protein sequence ID" value="MBP2237160.1"/>
    <property type="molecule type" value="Genomic_DNA"/>
</dbReference>
<protein>
    <recommendedName>
        <fullName evidence="1">Hedgehog/Intein (Hint) domain-containing protein</fullName>
    </recommendedName>
</protein>
<reference evidence="2 3" key="1">
    <citation type="submission" date="2021-03" db="EMBL/GenBank/DDBJ databases">
        <title>Genomic Encyclopedia of Type Strains, Phase IV (KMG-IV): sequencing the most valuable type-strain genomes for metagenomic binning, comparative biology and taxonomic classification.</title>
        <authorList>
            <person name="Goeker M."/>
        </authorList>
    </citation>
    <scope>NUCLEOTIDE SEQUENCE [LARGE SCALE GENOMIC DNA]</scope>
    <source>
        <strain evidence="2 3">DSM 13372</strain>
    </source>
</reference>
<evidence type="ECO:0000259" key="1">
    <source>
        <dbReference type="Pfam" id="PF13403"/>
    </source>
</evidence>
<name>A0ABS4R2M1_9HYPH</name>
<gene>
    <name evidence="2" type="ORF">J2Z31_003674</name>
</gene>
<dbReference type="InterPro" id="IPR028992">
    <property type="entry name" value="Hedgehog/Intein_dom"/>
</dbReference>
<organism evidence="2 3">
    <name type="scientific">Sinorhizobium kostiense</name>
    <dbReference type="NCBI Taxonomy" id="76747"/>
    <lineage>
        <taxon>Bacteria</taxon>
        <taxon>Pseudomonadati</taxon>
        <taxon>Pseudomonadota</taxon>
        <taxon>Alphaproteobacteria</taxon>
        <taxon>Hyphomicrobiales</taxon>
        <taxon>Rhizobiaceae</taxon>
        <taxon>Sinorhizobium/Ensifer group</taxon>
        <taxon>Sinorhizobium</taxon>
    </lineage>
</organism>
<dbReference type="Proteomes" id="UP000730739">
    <property type="component" value="Unassembled WGS sequence"/>
</dbReference>
<feature type="domain" description="Hedgehog/Intein (Hint)" evidence="1">
    <location>
        <begin position="70"/>
        <end position="205"/>
    </location>
</feature>
<sequence length="290" mass="31762">MTERNQRPKVSLARRHFLGLAASAGVRIAAAGSIIAAAFPSVGQAGGRPWWNPRHPGLGHGYGRGKHDPMCLLRGTAIMTPCGDVRIEDLRVGDLVKTLSGKAMPIKWIGHHIYRRTGRHWSKAVVPIRIARFALDDRTPKKDLYLSARHAIFIDGMLVRAQDLVNGTTIAPVPPVGQDTLEYFHIMLDSHDVLLAEGAPVESSLLERGNYEAFTNFGEFARLYPADRCATMIPCAPYVGYGGRGHLKALLHLATGRPDRIGSPLDVAWSRIAVRGEELLRAGETTSVQR</sequence>
<dbReference type="InterPro" id="IPR036844">
    <property type="entry name" value="Hint_dom_sf"/>
</dbReference>
<dbReference type="RefSeq" id="WP_209602938.1">
    <property type="nucleotide sequence ID" value="NZ_JAGILA010000004.1"/>
</dbReference>
<dbReference type="SUPFAM" id="SSF51294">
    <property type="entry name" value="Hedgehog/intein (Hint) domain"/>
    <property type="match status" value="1"/>
</dbReference>
<dbReference type="Gene3D" id="2.170.16.10">
    <property type="entry name" value="Hedgehog/Intein (Hint) domain"/>
    <property type="match status" value="1"/>
</dbReference>
<dbReference type="PROSITE" id="PS51318">
    <property type="entry name" value="TAT"/>
    <property type="match status" value="1"/>
</dbReference>
<comment type="caution">
    <text evidence="2">The sequence shown here is derived from an EMBL/GenBank/DDBJ whole genome shotgun (WGS) entry which is preliminary data.</text>
</comment>
<evidence type="ECO:0000313" key="2">
    <source>
        <dbReference type="EMBL" id="MBP2237160.1"/>
    </source>
</evidence>
<evidence type="ECO:0000313" key="3">
    <source>
        <dbReference type="Proteomes" id="UP000730739"/>
    </source>
</evidence>
<dbReference type="InterPro" id="IPR006311">
    <property type="entry name" value="TAT_signal"/>
</dbReference>
<dbReference type="Pfam" id="PF13403">
    <property type="entry name" value="Hint_2"/>
    <property type="match status" value="1"/>
</dbReference>
<proteinExistence type="predicted"/>
<keyword evidence="3" id="KW-1185">Reference proteome</keyword>
<accession>A0ABS4R2M1</accession>